<dbReference type="AlphaFoldDB" id="A0A370N902"/>
<accession>A0A370N902</accession>
<proteinExistence type="predicted"/>
<dbReference type="EMBL" id="QHKS01000008">
    <property type="protein sequence ID" value="RDK02084.1"/>
    <property type="molecule type" value="Genomic_DNA"/>
</dbReference>
<dbReference type="Proteomes" id="UP000254875">
    <property type="component" value="Unassembled WGS sequence"/>
</dbReference>
<protein>
    <submittedName>
        <fullName evidence="1">Uncharacterized protein</fullName>
    </submittedName>
</protein>
<evidence type="ECO:0000313" key="2">
    <source>
        <dbReference type="Proteomes" id="UP000254875"/>
    </source>
</evidence>
<name>A0A370N902_9BURK</name>
<keyword evidence="2" id="KW-1185">Reference proteome</keyword>
<dbReference type="RefSeq" id="WP_133300337.1">
    <property type="nucleotide sequence ID" value="NZ_QHKS01000008.1"/>
</dbReference>
<sequence>MLTLLEYSGGVRFLRLFDSARSWNVRDVFGSAIRSDDGQIFMRIKVPSETTLDGNVLRTTARCIVSVTMPHIDDVLMEAAESLFAHAEQARFPGLRDTGGT</sequence>
<reference evidence="2" key="1">
    <citation type="submission" date="2018-05" db="EMBL/GenBank/DDBJ databases">
        <authorList>
            <person name="Feng T."/>
        </authorList>
    </citation>
    <scope>NUCLEOTIDE SEQUENCE [LARGE SCALE GENOMIC DNA]</scope>
    <source>
        <strain evidence="2">S27</strain>
    </source>
</reference>
<evidence type="ECO:0000313" key="1">
    <source>
        <dbReference type="EMBL" id="RDK02084.1"/>
    </source>
</evidence>
<organism evidence="1 2">
    <name type="scientific">Paraburkholderia lacunae</name>
    <dbReference type="NCBI Taxonomy" id="2211104"/>
    <lineage>
        <taxon>Bacteria</taxon>
        <taxon>Pseudomonadati</taxon>
        <taxon>Pseudomonadota</taxon>
        <taxon>Betaproteobacteria</taxon>
        <taxon>Burkholderiales</taxon>
        <taxon>Burkholderiaceae</taxon>
        <taxon>Paraburkholderia</taxon>
    </lineage>
</organism>
<gene>
    <name evidence="1" type="ORF">DLM46_14155</name>
</gene>
<comment type="caution">
    <text evidence="1">The sequence shown here is derived from an EMBL/GenBank/DDBJ whole genome shotgun (WGS) entry which is preliminary data.</text>
</comment>